<feature type="region of interest" description="Disordered" evidence="1">
    <location>
        <begin position="341"/>
        <end position="381"/>
    </location>
</feature>
<dbReference type="SUPFAM" id="SSF63411">
    <property type="entry name" value="LuxS/MPP-like metallohydrolase"/>
    <property type="match status" value="1"/>
</dbReference>
<reference evidence="2 3" key="1">
    <citation type="journal article" date="2020" name="bioRxiv">
        <title>Metabolic contributions of an alphaproteobacterial endosymbiont in the apicomplexan Cardiosporidium cionae.</title>
        <authorList>
            <person name="Hunter E.S."/>
            <person name="Paight C.J."/>
            <person name="Lane C.E."/>
        </authorList>
    </citation>
    <scope>NUCLEOTIDE SEQUENCE [LARGE SCALE GENOMIC DNA]</scope>
    <source>
        <strain evidence="2">ESH_2018</strain>
    </source>
</reference>
<organism evidence="2 3">
    <name type="scientific">Cardiosporidium cionae</name>
    <dbReference type="NCBI Taxonomy" id="476202"/>
    <lineage>
        <taxon>Eukaryota</taxon>
        <taxon>Sar</taxon>
        <taxon>Alveolata</taxon>
        <taxon>Apicomplexa</taxon>
        <taxon>Aconoidasida</taxon>
        <taxon>Nephromycida</taxon>
        <taxon>Cardiosporidium</taxon>
    </lineage>
</organism>
<gene>
    <name evidence="2" type="ORF">IE077_003528</name>
</gene>
<evidence type="ECO:0000256" key="1">
    <source>
        <dbReference type="SAM" id="MobiDB-lite"/>
    </source>
</evidence>
<feature type="compositionally biased region" description="Low complexity" evidence="1">
    <location>
        <begin position="341"/>
        <end position="352"/>
    </location>
</feature>
<dbReference type="Gene3D" id="3.30.830.10">
    <property type="entry name" value="Metalloenzyme, LuxS/M16 peptidase-like"/>
    <property type="match status" value="2"/>
</dbReference>
<evidence type="ECO:0000313" key="3">
    <source>
        <dbReference type="Proteomes" id="UP000823046"/>
    </source>
</evidence>
<dbReference type="Proteomes" id="UP000823046">
    <property type="component" value="Unassembled WGS sequence"/>
</dbReference>
<dbReference type="EMBL" id="JADAQX010001334">
    <property type="protein sequence ID" value="KAF8817851.1"/>
    <property type="molecule type" value="Genomic_DNA"/>
</dbReference>
<feature type="non-terminal residue" evidence="2">
    <location>
        <position position="960"/>
    </location>
</feature>
<evidence type="ECO:0000313" key="2">
    <source>
        <dbReference type="EMBL" id="KAF8817851.1"/>
    </source>
</evidence>
<dbReference type="PANTHER" id="PTHR34755:SF3">
    <property type="entry name" value="SERINE_ARGININE REPETITIVE MATRIX PROTEIN 2"/>
    <property type="match status" value="1"/>
</dbReference>
<accession>A0ABQ7J4Z6</accession>
<keyword evidence="3" id="KW-1185">Reference proteome</keyword>
<protein>
    <submittedName>
        <fullName evidence="2">Peptidase M16 inactive domain-containing protein</fullName>
    </submittedName>
</protein>
<feature type="region of interest" description="Disordered" evidence="1">
    <location>
        <begin position="737"/>
        <end position="806"/>
    </location>
</feature>
<dbReference type="InterPro" id="IPR011249">
    <property type="entry name" value="Metalloenz_LuxS/M16"/>
</dbReference>
<proteinExistence type="predicted"/>
<dbReference type="PANTHER" id="PTHR34755">
    <property type="entry name" value="SERINE/ARGININE REPETITIVE MATRIX PROTEIN 3-RELATED"/>
    <property type="match status" value="1"/>
</dbReference>
<dbReference type="InterPro" id="IPR052109">
    <property type="entry name" value="SRRM_Domain-Containing"/>
</dbReference>
<comment type="caution">
    <text evidence="2">The sequence shown here is derived from an EMBL/GenBank/DDBJ whole genome shotgun (WGS) entry which is preliminary data.</text>
</comment>
<sequence length="960" mass="106758">VGDFSVEEAEKEIKRQFSSFSKPLLSVKRSIYAELYNNTEKLRSVHFPALKHRWPAIENIREFQSSEVPVLTRIPSIFSPSSSPSLLRSFFENRYKEIKTTLRSPHPLNFNLWQHDLIKGVFLGIMRKLPIQPVKTFSDYKYLTLKKIILHALAARLTIFARGKGIFRFIEMNEGDSIREGCRVTALDIQTDPLKWKEAIRLAIHEVRSMARFGLTLSEFEGILSSYLTDLDRMQLNRLSSADLVKILMDCTACGHTLMDIEQESCIARHILTETKVEEVNIIAKTFCGWLEKSSQETSIVEDSPLQNSISISSSTDDILAGANTIIACFPTYYRSVATSSSSAVPPSSLLTEAASPSLQAEEEGEGEGVHTAPSSSESEAVMQRFHLTETHLRDVLKESIEQPLVPPTHTVTPPPRLMSIEEVENLEEKAAHMAAFVPIHLPKEGDSLQSEDFFEEKTLYRDSSSGIRMRQLQNGLKINMKKMETEKGSLLIRGRIEEGHGMVEGGISSKKEFSAQPAHLRGRKSPLTREKVSPQSPLLGSRLIGARTLMEGGALGNFTREEIELFCSQNLLGVLIECSEEFFSIEFSVPSPPPQRGRERQVDELRTSIASTSSKLSPPRLNGIENAFIILHHLLTAFHIEKDAFERGKAQIISEYEHHTRDLQSYSMGELLRRMTKGDKRWGCLTPEDCGRLTIKDIQIAIQTLFKIENCELSLAGDMNVTEVDTLVKRYLGTISPSSSSTTVSSSSSSSSPSSSPLSPSSSSLSPSSSSSSPSSSSLSPSSPSLSPSLSSPSRASKKSERNPLVSSSINYPKLKIPSLFESLESSPPQNRSVFTYVVDSDERAIVYIAGFAPNKWGILSNSTHIVNLLNSNTKGFSSDSEYLHHHGFGRVALVMLQEILNKRMFSVLRGDKQLTYDATFEFIHFDSFSGGLFLITVHTNPDMIESVITETKKALLDC</sequence>
<feature type="region of interest" description="Disordered" evidence="1">
    <location>
        <begin position="509"/>
        <end position="535"/>
    </location>
</feature>
<feature type="non-terminal residue" evidence="2">
    <location>
        <position position="1"/>
    </location>
</feature>
<name>A0ABQ7J4Z6_9APIC</name>
<feature type="compositionally biased region" description="Low complexity" evidence="1">
    <location>
        <begin position="737"/>
        <end position="795"/>
    </location>
</feature>